<dbReference type="AlphaFoldDB" id="A0AAD6C636"/>
<accession>A0AAD6C636</accession>
<evidence type="ECO:0000256" key="1">
    <source>
        <dbReference type="SAM" id="MobiDB-lite"/>
    </source>
</evidence>
<proteinExistence type="predicted"/>
<reference evidence="2" key="2">
    <citation type="journal article" date="2023" name="IMA Fungus">
        <title>Comparative genomic study of the Penicillium genus elucidates a diverse pangenome and 15 lateral gene transfer events.</title>
        <authorList>
            <person name="Petersen C."/>
            <person name="Sorensen T."/>
            <person name="Nielsen M.R."/>
            <person name="Sondergaard T.E."/>
            <person name="Sorensen J.L."/>
            <person name="Fitzpatrick D.A."/>
            <person name="Frisvad J.C."/>
            <person name="Nielsen K.L."/>
        </authorList>
    </citation>
    <scope>NUCLEOTIDE SEQUENCE</scope>
    <source>
        <strain evidence="2">IBT 16125</strain>
    </source>
</reference>
<dbReference type="EMBL" id="JAPVEA010000005">
    <property type="protein sequence ID" value="KAJ5453511.1"/>
    <property type="molecule type" value="Genomic_DNA"/>
</dbReference>
<organism evidence="2 3">
    <name type="scientific">Penicillium daleae</name>
    <dbReference type="NCBI Taxonomy" id="63821"/>
    <lineage>
        <taxon>Eukaryota</taxon>
        <taxon>Fungi</taxon>
        <taxon>Dikarya</taxon>
        <taxon>Ascomycota</taxon>
        <taxon>Pezizomycotina</taxon>
        <taxon>Eurotiomycetes</taxon>
        <taxon>Eurotiomycetidae</taxon>
        <taxon>Eurotiales</taxon>
        <taxon>Aspergillaceae</taxon>
        <taxon>Penicillium</taxon>
    </lineage>
</organism>
<reference evidence="2" key="1">
    <citation type="submission" date="2022-12" db="EMBL/GenBank/DDBJ databases">
        <authorList>
            <person name="Petersen C."/>
        </authorList>
    </citation>
    <scope>NUCLEOTIDE SEQUENCE</scope>
    <source>
        <strain evidence="2">IBT 16125</strain>
    </source>
</reference>
<feature type="region of interest" description="Disordered" evidence="1">
    <location>
        <begin position="1"/>
        <end position="68"/>
    </location>
</feature>
<dbReference type="RefSeq" id="XP_056766467.1">
    <property type="nucleotide sequence ID" value="XM_056907849.1"/>
</dbReference>
<name>A0AAD6C636_9EURO</name>
<sequence>MNHAAAEVESNEKPDAPGAASSPPMQDRESQGRVATTAIGQNPRNRVREQWITKASQSETISHETTES</sequence>
<gene>
    <name evidence="2" type="ORF">N7458_004467</name>
</gene>
<protein>
    <submittedName>
        <fullName evidence="2">Uncharacterized protein</fullName>
    </submittedName>
</protein>
<dbReference type="Proteomes" id="UP001213681">
    <property type="component" value="Unassembled WGS sequence"/>
</dbReference>
<evidence type="ECO:0000313" key="3">
    <source>
        <dbReference type="Proteomes" id="UP001213681"/>
    </source>
</evidence>
<dbReference type="GeneID" id="81598092"/>
<keyword evidence="3" id="KW-1185">Reference proteome</keyword>
<evidence type="ECO:0000313" key="2">
    <source>
        <dbReference type="EMBL" id="KAJ5453511.1"/>
    </source>
</evidence>
<comment type="caution">
    <text evidence="2">The sequence shown here is derived from an EMBL/GenBank/DDBJ whole genome shotgun (WGS) entry which is preliminary data.</text>
</comment>